<dbReference type="Proteomes" id="UP000190675">
    <property type="component" value="Chromosome I"/>
</dbReference>
<dbReference type="EMBL" id="LT670818">
    <property type="protein sequence ID" value="SHG20530.1"/>
    <property type="molecule type" value="Genomic_DNA"/>
</dbReference>
<dbReference type="InterPro" id="IPR045428">
    <property type="entry name" value="EACC1"/>
</dbReference>
<sequence length="124" mass="13738">MEIEFFDEKADHNSSDLMRWLRDEGVSEVMFDRKRAPLEPGGMGGDFLPVIQASLPYASATLSAPAVLLIIKSIGTWLQAAKRKTKIRIKCPNGAELNIETDGNKNVDDKILELAKLCSQHSSH</sequence>
<dbReference type="Pfam" id="PF19953">
    <property type="entry name" value="EACC1"/>
    <property type="match status" value="1"/>
</dbReference>
<dbReference type="AlphaFoldDB" id="A0A1M5HXD4"/>
<evidence type="ECO:0000313" key="2">
    <source>
        <dbReference type="Proteomes" id="UP000190675"/>
    </source>
</evidence>
<gene>
    <name evidence="1" type="ORF">SAMN05444169_1117</name>
</gene>
<protein>
    <submittedName>
        <fullName evidence="1">Uncharacterized protein</fullName>
    </submittedName>
</protein>
<name>A0A1M5HXD4_9BRAD</name>
<evidence type="ECO:0000313" key="1">
    <source>
        <dbReference type="EMBL" id="SHG20530.1"/>
    </source>
</evidence>
<accession>A0A1M5HXD4</accession>
<proteinExistence type="predicted"/>
<organism evidence="1 2">
    <name type="scientific">Bradyrhizobium erythrophlei</name>
    <dbReference type="NCBI Taxonomy" id="1437360"/>
    <lineage>
        <taxon>Bacteria</taxon>
        <taxon>Pseudomonadati</taxon>
        <taxon>Pseudomonadota</taxon>
        <taxon>Alphaproteobacteria</taxon>
        <taxon>Hyphomicrobiales</taxon>
        <taxon>Nitrobacteraceae</taxon>
        <taxon>Bradyrhizobium</taxon>
    </lineage>
</organism>
<reference evidence="1 2" key="1">
    <citation type="submission" date="2016-11" db="EMBL/GenBank/DDBJ databases">
        <authorList>
            <person name="Jaros S."/>
            <person name="Januszkiewicz K."/>
            <person name="Wedrychowicz H."/>
        </authorList>
    </citation>
    <scope>NUCLEOTIDE SEQUENCE [LARGE SCALE GENOMIC DNA]</scope>
    <source>
        <strain evidence="1 2">GAS242</strain>
    </source>
</reference>